<dbReference type="PROSITE" id="PS51318">
    <property type="entry name" value="TAT"/>
    <property type="match status" value="1"/>
</dbReference>
<proteinExistence type="inferred from homology"/>
<dbReference type="GO" id="GO:0030288">
    <property type="term" value="C:outer membrane-bounded periplasmic space"/>
    <property type="evidence" value="ECO:0007669"/>
    <property type="project" value="UniProtKB-ARBA"/>
</dbReference>
<evidence type="ECO:0000256" key="3">
    <source>
        <dbReference type="ARBA" id="ARBA00022729"/>
    </source>
</evidence>
<name>A0A2V3U814_9HYPH</name>
<dbReference type="GO" id="GO:0043190">
    <property type="term" value="C:ATP-binding cassette (ABC) transporter complex"/>
    <property type="evidence" value="ECO:0007669"/>
    <property type="project" value="InterPro"/>
</dbReference>
<evidence type="ECO:0000313" key="6">
    <source>
        <dbReference type="Proteomes" id="UP000248021"/>
    </source>
</evidence>
<dbReference type="OrthoDB" id="9803988at2"/>
<comment type="caution">
    <text evidence="5">The sequence shown here is derived from an EMBL/GenBank/DDBJ whole genome shotgun (WGS) entry which is preliminary data.</text>
</comment>
<evidence type="ECO:0000256" key="2">
    <source>
        <dbReference type="ARBA" id="ARBA00005695"/>
    </source>
</evidence>
<dbReference type="EMBL" id="QJJK01000012">
    <property type="protein sequence ID" value="PXW54063.1"/>
    <property type="molecule type" value="Genomic_DNA"/>
</dbReference>
<dbReference type="InterPro" id="IPR039424">
    <property type="entry name" value="SBP_5"/>
</dbReference>
<keyword evidence="6" id="KW-1185">Reference proteome</keyword>
<evidence type="ECO:0000256" key="1">
    <source>
        <dbReference type="ARBA" id="ARBA00004418"/>
    </source>
</evidence>
<organism evidence="5 6">
    <name type="scientific">Chelatococcus asaccharovorans</name>
    <dbReference type="NCBI Taxonomy" id="28210"/>
    <lineage>
        <taxon>Bacteria</taxon>
        <taxon>Pseudomonadati</taxon>
        <taxon>Pseudomonadota</taxon>
        <taxon>Alphaproteobacteria</taxon>
        <taxon>Hyphomicrobiales</taxon>
        <taxon>Chelatococcaceae</taxon>
        <taxon>Chelatococcus</taxon>
    </lineage>
</organism>
<dbReference type="PANTHER" id="PTHR30290">
    <property type="entry name" value="PERIPLASMIC BINDING COMPONENT OF ABC TRANSPORTER"/>
    <property type="match status" value="1"/>
</dbReference>
<keyword evidence="3" id="KW-0732">Signal</keyword>
<reference evidence="5 6" key="1">
    <citation type="submission" date="2018-05" db="EMBL/GenBank/DDBJ databases">
        <title>Genomic Encyclopedia of Type Strains, Phase IV (KMG-IV): sequencing the most valuable type-strain genomes for metagenomic binning, comparative biology and taxonomic classification.</title>
        <authorList>
            <person name="Goeker M."/>
        </authorList>
    </citation>
    <scope>NUCLEOTIDE SEQUENCE [LARGE SCALE GENOMIC DNA]</scope>
    <source>
        <strain evidence="5 6">DSM 6462</strain>
    </source>
</reference>
<protein>
    <submittedName>
        <fullName evidence="5">Peptide/nickel transport system substrate-binding protein</fullName>
    </submittedName>
</protein>
<dbReference type="AlphaFoldDB" id="A0A2V3U814"/>
<dbReference type="InterPro" id="IPR000914">
    <property type="entry name" value="SBP_5_dom"/>
</dbReference>
<dbReference type="PIRSF" id="PIRSF002741">
    <property type="entry name" value="MppA"/>
    <property type="match status" value="1"/>
</dbReference>
<dbReference type="GO" id="GO:1904680">
    <property type="term" value="F:peptide transmembrane transporter activity"/>
    <property type="evidence" value="ECO:0007669"/>
    <property type="project" value="TreeGrafter"/>
</dbReference>
<comment type="similarity">
    <text evidence="2">Belongs to the bacterial solute-binding protein 5 family.</text>
</comment>
<sequence>MKERAMSFQPDRRRLLGFGAGMAALSALGVPRSVLAQAASGGELAIAYPADVPTWDPNARTFPAGFSLYLTVFDQPLRQGPTLEVLPGLVTKWGYVDDKGLALGLDLRADAVFHDGSPFTAEDIRYTYFERPHAPVAEGQRKLDTAFIWRKVRDIEVISPTRAVMHFSEPMPTAISWLYFLASFVVPKQALETMGIDAFTKKPVGSGPYKVVEYQQGARMVLEAHDRYWGGKPKIGRVTIDIVRDQNARTAAIESRRASMSIDVPIREAERLGKVPGLMTSIDPITDITILQVTKNGGFADQKVRLAAHHAINKAALSKAFFGGAAVPISVPAAKGTPGYPADYEFAYSEDKAKALLKEAGYGPDKPVSITLSTTNGVNPGDFDVARAIVQMWKKIGINAELETIELSTYQERLRAGALKEATLYSWGNTAGDPEFYAGYLLDPKSIFSAFKSDDLGQMIHPLLVEVDEAKRVAGYKAVNRFAAEQGYTIPLYQSVKTIAHTDKVATTKYANGLTLPSTYTLKG</sequence>
<dbReference type="Gene3D" id="3.40.190.10">
    <property type="entry name" value="Periplasmic binding protein-like II"/>
    <property type="match status" value="1"/>
</dbReference>
<dbReference type="PANTHER" id="PTHR30290:SF38">
    <property type="entry name" value="D,D-DIPEPTIDE-BINDING PERIPLASMIC PROTEIN DDPA-RELATED"/>
    <property type="match status" value="1"/>
</dbReference>
<dbReference type="GO" id="GO:0015833">
    <property type="term" value="P:peptide transport"/>
    <property type="evidence" value="ECO:0007669"/>
    <property type="project" value="TreeGrafter"/>
</dbReference>
<evidence type="ECO:0000313" key="5">
    <source>
        <dbReference type="EMBL" id="PXW54063.1"/>
    </source>
</evidence>
<dbReference type="InterPro" id="IPR006311">
    <property type="entry name" value="TAT_signal"/>
</dbReference>
<feature type="domain" description="Solute-binding protein family 5" evidence="4">
    <location>
        <begin position="84"/>
        <end position="444"/>
    </location>
</feature>
<dbReference type="InterPro" id="IPR030678">
    <property type="entry name" value="Peptide/Ni-bd"/>
</dbReference>
<dbReference type="SUPFAM" id="SSF53850">
    <property type="entry name" value="Periplasmic binding protein-like II"/>
    <property type="match status" value="1"/>
</dbReference>
<evidence type="ECO:0000259" key="4">
    <source>
        <dbReference type="Pfam" id="PF00496"/>
    </source>
</evidence>
<gene>
    <name evidence="5" type="ORF">C7450_11292</name>
</gene>
<dbReference type="Gene3D" id="3.10.105.10">
    <property type="entry name" value="Dipeptide-binding Protein, Domain 3"/>
    <property type="match status" value="1"/>
</dbReference>
<dbReference type="Proteomes" id="UP000248021">
    <property type="component" value="Unassembled WGS sequence"/>
</dbReference>
<accession>A0A2V3U814</accession>
<comment type="subcellular location">
    <subcellularLocation>
        <location evidence="1">Periplasm</location>
    </subcellularLocation>
</comment>
<dbReference type="Pfam" id="PF00496">
    <property type="entry name" value="SBP_bac_5"/>
    <property type="match status" value="1"/>
</dbReference>